<proteinExistence type="predicted"/>
<reference evidence="2 3" key="1">
    <citation type="journal article" date="2016" name="Sci. Rep.">
        <title>The Dendrobium catenatum Lindl. genome sequence provides insights into polysaccharide synthase, floral development and adaptive evolution.</title>
        <authorList>
            <person name="Zhang G.Q."/>
            <person name="Xu Q."/>
            <person name="Bian C."/>
            <person name="Tsai W.C."/>
            <person name="Yeh C.M."/>
            <person name="Liu K.W."/>
            <person name="Yoshida K."/>
            <person name="Zhang L.S."/>
            <person name="Chang S.B."/>
            <person name="Chen F."/>
            <person name="Shi Y."/>
            <person name="Su Y.Y."/>
            <person name="Zhang Y.Q."/>
            <person name="Chen L.J."/>
            <person name="Yin Y."/>
            <person name="Lin M."/>
            <person name="Huang H."/>
            <person name="Deng H."/>
            <person name="Wang Z.W."/>
            <person name="Zhu S.L."/>
            <person name="Zhao X."/>
            <person name="Deng C."/>
            <person name="Niu S.C."/>
            <person name="Huang J."/>
            <person name="Wang M."/>
            <person name="Liu G.H."/>
            <person name="Yang H.J."/>
            <person name="Xiao X.J."/>
            <person name="Hsiao Y.Y."/>
            <person name="Wu W.L."/>
            <person name="Chen Y.Y."/>
            <person name="Mitsuda N."/>
            <person name="Ohme-Takagi M."/>
            <person name="Luo Y.B."/>
            <person name="Van de Peer Y."/>
            <person name="Liu Z.J."/>
        </authorList>
    </citation>
    <scope>NUCLEOTIDE SEQUENCE [LARGE SCALE GENOMIC DNA]</scope>
    <source>
        <tissue evidence="2">The whole plant</tissue>
    </source>
</reference>
<dbReference type="Proteomes" id="UP000233837">
    <property type="component" value="Unassembled WGS sequence"/>
</dbReference>
<sequence>MDHELWDFKMKSKEALRMSRMRGQFKPSLPSFFALFICWSQNQGLGSFREDAGMIDTGSSWLERQRWSCFRCLAAPQGARWTLIFGRQMIRLPTIVIKSAALLSPHNQNLAYLSYSVLDLFAHISLFFILTLAAPFCSVLFFEFYANLHINFSYATLTSYVNRHPVEIIYQDYAKLLQLSTTGDKLHTLVYDLNFDCSSANHFLGHTNAHFQVVETSSLLKDARTIQHVLRTSIILKARDRVHITPILSLTTFYILAHRKFNATYLIFHYIEHLITIRDPGHKRKPNLALGLLISYVLESKYQLQYPTPPNHPPPFYSNNYLNALHSTHLHLGDGEAHGAGEEEALALAPVPKPVPLCQHSQLDQLVERFYQLETRFNTFVAHQQQ</sequence>
<gene>
    <name evidence="2" type="ORF">MA16_Dca008500</name>
</gene>
<accession>A0A2I0XHP6</accession>
<evidence type="ECO:0000256" key="1">
    <source>
        <dbReference type="SAM" id="Phobius"/>
    </source>
</evidence>
<protein>
    <submittedName>
        <fullName evidence="2">Uncharacterized protein</fullName>
    </submittedName>
</protein>
<keyword evidence="1" id="KW-0812">Transmembrane</keyword>
<evidence type="ECO:0000313" key="2">
    <source>
        <dbReference type="EMBL" id="PKU87404.1"/>
    </source>
</evidence>
<feature type="transmembrane region" description="Helical" evidence="1">
    <location>
        <begin position="120"/>
        <end position="142"/>
    </location>
</feature>
<keyword evidence="1" id="KW-0472">Membrane</keyword>
<name>A0A2I0XHP6_9ASPA</name>
<keyword evidence="3" id="KW-1185">Reference proteome</keyword>
<reference evidence="2 3" key="2">
    <citation type="journal article" date="2017" name="Nature">
        <title>The Apostasia genome and the evolution of orchids.</title>
        <authorList>
            <person name="Zhang G.Q."/>
            <person name="Liu K.W."/>
            <person name="Li Z."/>
            <person name="Lohaus R."/>
            <person name="Hsiao Y.Y."/>
            <person name="Niu S.C."/>
            <person name="Wang J.Y."/>
            <person name="Lin Y.C."/>
            <person name="Xu Q."/>
            <person name="Chen L.J."/>
            <person name="Yoshida K."/>
            <person name="Fujiwara S."/>
            <person name="Wang Z.W."/>
            <person name="Zhang Y.Q."/>
            <person name="Mitsuda N."/>
            <person name="Wang M."/>
            <person name="Liu G.H."/>
            <person name="Pecoraro L."/>
            <person name="Huang H.X."/>
            <person name="Xiao X.J."/>
            <person name="Lin M."/>
            <person name="Wu X.Y."/>
            <person name="Wu W.L."/>
            <person name="Chen Y.Y."/>
            <person name="Chang S.B."/>
            <person name="Sakamoto S."/>
            <person name="Ohme-Takagi M."/>
            <person name="Yagi M."/>
            <person name="Zeng S.J."/>
            <person name="Shen C.Y."/>
            <person name="Yeh C.M."/>
            <person name="Luo Y.B."/>
            <person name="Tsai W.C."/>
            <person name="Van de Peer Y."/>
            <person name="Liu Z.J."/>
        </authorList>
    </citation>
    <scope>NUCLEOTIDE SEQUENCE [LARGE SCALE GENOMIC DNA]</scope>
    <source>
        <tissue evidence="2">The whole plant</tissue>
    </source>
</reference>
<organism evidence="2 3">
    <name type="scientific">Dendrobium catenatum</name>
    <dbReference type="NCBI Taxonomy" id="906689"/>
    <lineage>
        <taxon>Eukaryota</taxon>
        <taxon>Viridiplantae</taxon>
        <taxon>Streptophyta</taxon>
        <taxon>Embryophyta</taxon>
        <taxon>Tracheophyta</taxon>
        <taxon>Spermatophyta</taxon>
        <taxon>Magnoliopsida</taxon>
        <taxon>Liliopsida</taxon>
        <taxon>Asparagales</taxon>
        <taxon>Orchidaceae</taxon>
        <taxon>Epidendroideae</taxon>
        <taxon>Malaxideae</taxon>
        <taxon>Dendrobiinae</taxon>
        <taxon>Dendrobium</taxon>
    </lineage>
</organism>
<dbReference type="EMBL" id="KZ501875">
    <property type="protein sequence ID" value="PKU87404.1"/>
    <property type="molecule type" value="Genomic_DNA"/>
</dbReference>
<keyword evidence="1" id="KW-1133">Transmembrane helix</keyword>
<evidence type="ECO:0000313" key="3">
    <source>
        <dbReference type="Proteomes" id="UP000233837"/>
    </source>
</evidence>
<dbReference type="AlphaFoldDB" id="A0A2I0XHP6"/>